<dbReference type="GO" id="GO:0008641">
    <property type="term" value="F:ubiquitin-like modifier activating enzyme activity"/>
    <property type="evidence" value="ECO:0007669"/>
    <property type="project" value="InterPro"/>
</dbReference>
<name>A0A1D3D4M3_9EIME</name>
<organism evidence="1 2">
    <name type="scientific">Cyclospora cayetanensis</name>
    <dbReference type="NCBI Taxonomy" id="88456"/>
    <lineage>
        <taxon>Eukaryota</taxon>
        <taxon>Sar</taxon>
        <taxon>Alveolata</taxon>
        <taxon>Apicomplexa</taxon>
        <taxon>Conoidasida</taxon>
        <taxon>Coccidia</taxon>
        <taxon>Eucoccidiorida</taxon>
        <taxon>Eimeriorina</taxon>
        <taxon>Eimeriidae</taxon>
        <taxon>Cyclospora</taxon>
    </lineage>
</organism>
<sequence>MAEGARGDGALPQIDTDLYSRQIGAFGMEAMGKLMQLRVLITGLNGQGVECGRRLPQHLAAWILACREVQLAMTTA</sequence>
<keyword evidence="2" id="KW-1185">Reference proteome</keyword>
<evidence type="ECO:0000313" key="1">
    <source>
        <dbReference type="EMBL" id="OEH78384.1"/>
    </source>
</evidence>
<dbReference type="EMBL" id="JROU02000762">
    <property type="protein sequence ID" value="OEH78384.1"/>
    <property type="molecule type" value="Genomic_DNA"/>
</dbReference>
<gene>
    <name evidence="1" type="ORF">cyc_06230</name>
</gene>
<comment type="caution">
    <text evidence="1">The sequence shown here is derived from an EMBL/GenBank/DDBJ whole genome shotgun (WGS) entry which is preliminary data.</text>
</comment>
<dbReference type="Gene3D" id="3.40.50.720">
    <property type="entry name" value="NAD(P)-binding Rossmann-like Domain"/>
    <property type="match status" value="1"/>
</dbReference>
<dbReference type="Proteomes" id="UP000095192">
    <property type="component" value="Unassembled WGS sequence"/>
</dbReference>
<proteinExistence type="predicted"/>
<dbReference type="InterPro" id="IPR035985">
    <property type="entry name" value="Ubiquitin-activating_enz"/>
</dbReference>
<dbReference type="InParanoid" id="A0A1D3D4M3"/>
<dbReference type="AlphaFoldDB" id="A0A1D3D4M3"/>
<accession>A0A1D3D4M3</accession>
<dbReference type="SUPFAM" id="SSF69572">
    <property type="entry name" value="Activating enzymes of the ubiquitin-like proteins"/>
    <property type="match status" value="1"/>
</dbReference>
<protein>
    <submittedName>
        <fullName evidence="1">Ubiquitin-activating enzyme e1 family protein</fullName>
    </submittedName>
</protein>
<dbReference type="VEuPathDB" id="ToxoDB:cyc_06230"/>
<evidence type="ECO:0000313" key="2">
    <source>
        <dbReference type="Proteomes" id="UP000095192"/>
    </source>
</evidence>
<reference evidence="1 2" key="1">
    <citation type="journal article" date="2016" name="BMC Genomics">
        <title>Comparative genomics reveals Cyclospora cayetanensis possesses coccidia-like metabolism and invasion components but unique surface antigens.</title>
        <authorList>
            <person name="Liu S."/>
            <person name="Wang L."/>
            <person name="Zheng H."/>
            <person name="Xu Z."/>
            <person name="Roellig D.M."/>
            <person name="Li N."/>
            <person name="Frace M.A."/>
            <person name="Tang K."/>
            <person name="Arrowood M.J."/>
            <person name="Moss D.M."/>
            <person name="Zhang L."/>
            <person name="Feng Y."/>
            <person name="Xiao L."/>
        </authorList>
    </citation>
    <scope>NUCLEOTIDE SEQUENCE [LARGE SCALE GENOMIC DNA]</scope>
    <source>
        <strain evidence="1 2">CHN_HEN01</strain>
    </source>
</reference>